<protein>
    <submittedName>
        <fullName evidence="2">Uncharacterized protein</fullName>
    </submittedName>
</protein>
<evidence type="ECO:0000313" key="3">
    <source>
        <dbReference type="Proteomes" id="UP000241818"/>
    </source>
</evidence>
<keyword evidence="3" id="KW-1185">Reference proteome</keyword>
<name>A0A2T3AW27_AMORE</name>
<proteinExistence type="predicted"/>
<gene>
    <name evidence="2" type="ORF">M430DRAFT_68056</name>
</gene>
<evidence type="ECO:0000313" key="2">
    <source>
        <dbReference type="EMBL" id="PSS12887.1"/>
    </source>
</evidence>
<dbReference type="RefSeq" id="XP_024718878.1">
    <property type="nucleotide sequence ID" value="XM_024869325.1"/>
</dbReference>
<feature type="region of interest" description="Disordered" evidence="1">
    <location>
        <begin position="1"/>
        <end position="25"/>
    </location>
</feature>
<accession>A0A2T3AW27</accession>
<sequence length="181" mass="20121">MDSPNPPVTSAPAKHSNAVLECSDPSSLKSSLWLSLARPRSTRPLVITMIDDENEDTSHPAVASNLRDLQQSEEESEESKDDYEESEKSEESEDFGYGYYILQSPGADEADAGAAKNTIPHSAMFERGPQHMVFLETFMTGGIISARRSAIRDSYTQFKRQITFESLLPDGRIIRAIWSCT</sequence>
<feature type="region of interest" description="Disordered" evidence="1">
    <location>
        <begin position="47"/>
        <end position="95"/>
    </location>
</feature>
<dbReference type="GeneID" id="36577406"/>
<evidence type="ECO:0000256" key="1">
    <source>
        <dbReference type="SAM" id="MobiDB-lite"/>
    </source>
</evidence>
<organism evidence="2 3">
    <name type="scientific">Amorphotheca resinae ATCC 22711</name>
    <dbReference type="NCBI Taxonomy" id="857342"/>
    <lineage>
        <taxon>Eukaryota</taxon>
        <taxon>Fungi</taxon>
        <taxon>Dikarya</taxon>
        <taxon>Ascomycota</taxon>
        <taxon>Pezizomycotina</taxon>
        <taxon>Leotiomycetes</taxon>
        <taxon>Helotiales</taxon>
        <taxon>Amorphothecaceae</taxon>
        <taxon>Amorphotheca</taxon>
    </lineage>
</organism>
<dbReference type="InParanoid" id="A0A2T3AW27"/>
<dbReference type="AlphaFoldDB" id="A0A2T3AW27"/>
<dbReference type="Proteomes" id="UP000241818">
    <property type="component" value="Unassembled WGS sequence"/>
</dbReference>
<dbReference type="EMBL" id="KZ679014">
    <property type="protein sequence ID" value="PSS12887.1"/>
    <property type="molecule type" value="Genomic_DNA"/>
</dbReference>
<feature type="compositionally biased region" description="Acidic residues" evidence="1">
    <location>
        <begin position="71"/>
        <end position="94"/>
    </location>
</feature>
<reference evidence="2 3" key="1">
    <citation type="journal article" date="2018" name="New Phytol.">
        <title>Comparative genomics and transcriptomics depict ericoid mycorrhizal fungi as versatile saprotrophs and plant mutualists.</title>
        <authorList>
            <person name="Martino E."/>
            <person name="Morin E."/>
            <person name="Grelet G.A."/>
            <person name="Kuo A."/>
            <person name="Kohler A."/>
            <person name="Daghino S."/>
            <person name="Barry K.W."/>
            <person name="Cichocki N."/>
            <person name="Clum A."/>
            <person name="Dockter R.B."/>
            <person name="Hainaut M."/>
            <person name="Kuo R.C."/>
            <person name="LaButti K."/>
            <person name="Lindahl B.D."/>
            <person name="Lindquist E.A."/>
            <person name="Lipzen A."/>
            <person name="Khouja H.R."/>
            <person name="Magnuson J."/>
            <person name="Murat C."/>
            <person name="Ohm R.A."/>
            <person name="Singer S.W."/>
            <person name="Spatafora J.W."/>
            <person name="Wang M."/>
            <person name="Veneault-Fourrey C."/>
            <person name="Henrissat B."/>
            <person name="Grigoriev I.V."/>
            <person name="Martin F.M."/>
            <person name="Perotto S."/>
        </authorList>
    </citation>
    <scope>NUCLEOTIDE SEQUENCE [LARGE SCALE GENOMIC DNA]</scope>
    <source>
        <strain evidence="2 3">ATCC 22711</strain>
    </source>
</reference>